<feature type="domain" description="Xylose isomerase-like TIM barrel" evidence="1">
    <location>
        <begin position="40"/>
        <end position="242"/>
    </location>
</feature>
<dbReference type="InterPro" id="IPR036237">
    <property type="entry name" value="Xyl_isomerase-like_sf"/>
</dbReference>
<dbReference type="InterPro" id="IPR050312">
    <property type="entry name" value="IolE/XylAMocC-like"/>
</dbReference>
<organism evidence="2 3">
    <name type="scientific">Enterococcus thailandicus</name>
    <dbReference type="NCBI Taxonomy" id="417368"/>
    <lineage>
        <taxon>Bacteria</taxon>
        <taxon>Bacillati</taxon>
        <taxon>Bacillota</taxon>
        <taxon>Bacilli</taxon>
        <taxon>Lactobacillales</taxon>
        <taxon>Enterococcaceae</taxon>
        <taxon>Enterococcus</taxon>
    </lineage>
</organism>
<dbReference type="PANTHER" id="PTHR12110">
    <property type="entry name" value="HYDROXYPYRUVATE ISOMERASE"/>
    <property type="match status" value="1"/>
</dbReference>
<dbReference type="Pfam" id="PF01261">
    <property type="entry name" value="AP_endonuc_2"/>
    <property type="match status" value="1"/>
</dbReference>
<keyword evidence="2" id="KW-0413">Isomerase</keyword>
<comment type="caution">
    <text evidence="2">The sequence shown here is derived from an EMBL/GenBank/DDBJ whole genome shotgun (WGS) entry which is preliminary data.</text>
</comment>
<proteinExistence type="predicted"/>
<keyword evidence="3" id="KW-1185">Reference proteome</keyword>
<dbReference type="SUPFAM" id="SSF51658">
    <property type="entry name" value="Xylose isomerase-like"/>
    <property type="match status" value="1"/>
</dbReference>
<dbReference type="RefSeq" id="WP_067482003.1">
    <property type="nucleotide sequence ID" value="NZ_LWMN01000010.1"/>
</dbReference>
<evidence type="ECO:0000313" key="2">
    <source>
        <dbReference type="EMBL" id="OAQ56383.1"/>
    </source>
</evidence>
<name>A0A179EUA6_ENTTH</name>
<dbReference type="Proteomes" id="UP000078516">
    <property type="component" value="Unassembled WGS sequence"/>
</dbReference>
<reference evidence="2 3" key="1">
    <citation type="submission" date="2016-04" db="EMBL/GenBank/DDBJ databases">
        <title>Draft genome of an Enterococcus thailandicus strain isolated from bovine feces.</title>
        <authorList>
            <person name="Beukers A.G."/>
            <person name="Zaheer R."/>
            <person name="Goji N."/>
            <person name="Cook S.R."/>
            <person name="Amoako K."/>
            <person name="Chaves A.V."/>
            <person name="Ward M.P."/>
            <person name="Mcallister T.A."/>
        </authorList>
    </citation>
    <scope>NUCLEOTIDE SEQUENCE [LARGE SCALE GENOMIC DNA]</scope>
    <source>
        <strain evidence="2 3">F0711D 46</strain>
    </source>
</reference>
<dbReference type="InterPro" id="IPR013022">
    <property type="entry name" value="Xyl_isomerase-like_TIM-brl"/>
</dbReference>
<dbReference type="Gene3D" id="3.20.20.150">
    <property type="entry name" value="Divalent-metal-dependent TIM barrel enzymes"/>
    <property type="match status" value="1"/>
</dbReference>
<gene>
    <name evidence="2" type="ORF">A6E74_02955</name>
</gene>
<dbReference type="EMBL" id="LWMN01000010">
    <property type="protein sequence ID" value="OAQ56383.1"/>
    <property type="molecule type" value="Genomic_DNA"/>
</dbReference>
<dbReference type="GO" id="GO:0016853">
    <property type="term" value="F:isomerase activity"/>
    <property type="evidence" value="ECO:0007669"/>
    <property type="project" value="UniProtKB-KW"/>
</dbReference>
<accession>A0A179EUA6</accession>
<dbReference type="AlphaFoldDB" id="A0A179EUA6"/>
<evidence type="ECO:0000313" key="3">
    <source>
        <dbReference type="Proteomes" id="UP000078516"/>
    </source>
</evidence>
<sequence>MTVTISAFADEINPSMQQQIAGLIEQKIKHIELRTLDGKNVSELTFEEAHRYKQQLDTAGITVSSIGSPIGKININDPFSEHLELFKHVLHLANIFQSPYVRMFSFFIDPAENPDDYQEEVVTRWKAFVAIAKAYPEITLLHENEKEIFGDTPERCAYLLNELNNPQVKAVFDPANFVQCDVEVFPDAYELLKPSIAYLHIKDARFSDHEVRPAGFGDGKLEEILNDLTSNGYNGFVSLEPHLTFFEGFERLEPTNQQLTKKADNARMFILASESLKKLLTKLDVRWQ</sequence>
<protein>
    <submittedName>
        <fullName evidence="2">Xylose isomerase</fullName>
    </submittedName>
</protein>
<dbReference type="PANTHER" id="PTHR12110:SF53">
    <property type="entry name" value="BLR5974 PROTEIN"/>
    <property type="match status" value="1"/>
</dbReference>
<evidence type="ECO:0000259" key="1">
    <source>
        <dbReference type="Pfam" id="PF01261"/>
    </source>
</evidence>